<sequence>MHIIGVTPCPAARRLVEQVRQHAPAVPLPASLRGGMHRLQLDVVGVEGAQGADADDLVAHAPGEEGHRGVGQTCQVEGWFRWTAAVVVGGYALVLFALPVPGAVRVLQAGLLVQAALQAVAALGQRPGRRLVLDDEGLALRGPLRTRRCPWGDVTAVHGDAPGGRAAGTRLVVERRDARPLVLPPLGLAVPDLHALLVERVLDDRARAAGRTGPAGGTSSAGAGGRRPEQEPHPSHG</sequence>
<keyword evidence="2" id="KW-0472">Membrane</keyword>
<reference evidence="4 5" key="1">
    <citation type="submission" date="2016-10" db="EMBL/GenBank/DDBJ databases">
        <authorList>
            <person name="de Groot N.N."/>
        </authorList>
    </citation>
    <scope>NUCLEOTIDE SEQUENCE [LARGE SCALE GENOMIC DNA]</scope>
    <source>
        <strain evidence="4 5">CGMCC 4.6945</strain>
    </source>
</reference>
<accession>A0A1I0W9W5</accession>
<dbReference type="EMBL" id="FOKA01000002">
    <property type="protein sequence ID" value="SFA85555.1"/>
    <property type="molecule type" value="Genomic_DNA"/>
</dbReference>
<evidence type="ECO:0000313" key="4">
    <source>
        <dbReference type="EMBL" id="SFA85555.1"/>
    </source>
</evidence>
<dbReference type="AlphaFoldDB" id="A0A1I0W9W5"/>
<feature type="transmembrane region" description="Helical" evidence="2">
    <location>
        <begin position="79"/>
        <end position="100"/>
    </location>
</feature>
<feature type="compositionally biased region" description="Basic and acidic residues" evidence="1">
    <location>
        <begin position="226"/>
        <end position="237"/>
    </location>
</feature>
<feature type="compositionally biased region" description="Low complexity" evidence="1">
    <location>
        <begin position="209"/>
        <end position="221"/>
    </location>
</feature>
<dbReference type="Proteomes" id="UP000199012">
    <property type="component" value="Unassembled WGS sequence"/>
</dbReference>
<keyword evidence="2" id="KW-1133">Transmembrane helix</keyword>
<name>A0A1I0W9W5_9CELL</name>
<keyword evidence="5" id="KW-1185">Reference proteome</keyword>
<keyword evidence="2" id="KW-0812">Transmembrane</keyword>
<feature type="region of interest" description="Disordered" evidence="1">
    <location>
        <begin position="208"/>
        <end position="237"/>
    </location>
</feature>
<protein>
    <submittedName>
        <fullName evidence="4">PH domain-containing protein</fullName>
    </submittedName>
</protein>
<evidence type="ECO:0000259" key="3">
    <source>
        <dbReference type="Pfam" id="PF10756"/>
    </source>
</evidence>
<organism evidence="4 5">
    <name type="scientific">Cellulomonas marina</name>
    <dbReference type="NCBI Taxonomy" id="988821"/>
    <lineage>
        <taxon>Bacteria</taxon>
        <taxon>Bacillati</taxon>
        <taxon>Actinomycetota</taxon>
        <taxon>Actinomycetes</taxon>
        <taxon>Micrococcales</taxon>
        <taxon>Cellulomonadaceae</taxon>
        <taxon>Cellulomonas</taxon>
    </lineage>
</organism>
<evidence type="ECO:0000256" key="2">
    <source>
        <dbReference type="SAM" id="Phobius"/>
    </source>
</evidence>
<gene>
    <name evidence="4" type="ORF">SAMN05421867_102310</name>
</gene>
<feature type="domain" description="Low molecular weight protein antigen 6 PH" evidence="3">
    <location>
        <begin position="130"/>
        <end position="191"/>
    </location>
</feature>
<dbReference type="STRING" id="988821.SAMN05421867_102310"/>
<dbReference type="Pfam" id="PF10756">
    <property type="entry name" value="bPH_6"/>
    <property type="match status" value="1"/>
</dbReference>
<evidence type="ECO:0000313" key="5">
    <source>
        <dbReference type="Proteomes" id="UP000199012"/>
    </source>
</evidence>
<dbReference type="InterPro" id="IPR019692">
    <property type="entry name" value="CFP-6_PH"/>
</dbReference>
<evidence type="ECO:0000256" key="1">
    <source>
        <dbReference type="SAM" id="MobiDB-lite"/>
    </source>
</evidence>
<proteinExistence type="predicted"/>